<dbReference type="AlphaFoldDB" id="A0A176VLE4"/>
<dbReference type="EMBL" id="LVLJ01003443">
    <property type="protein sequence ID" value="OAE21387.1"/>
    <property type="molecule type" value="Genomic_DNA"/>
</dbReference>
<proteinExistence type="predicted"/>
<evidence type="ECO:0000313" key="2">
    <source>
        <dbReference type="Proteomes" id="UP000077202"/>
    </source>
</evidence>
<sequence>MAGGGMEPEIASSLAPAILNWLQAMAGQGDDAAILNWLQAMAGQGDDAAILNWLQAMAGQGDDDDRRAVVGTIIWSSLARFVVRSFAGVGKGKAPKGGADESARAAFGDVAEVRKLWGEADCLA</sequence>
<dbReference type="Proteomes" id="UP000077202">
    <property type="component" value="Unassembled WGS sequence"/>
</dbReference>
<protein>
    <submittedName>
        <fullName evidence="1">Uncharacterized protein</fullName>
    </submittedName>
</protein>
<organism evidence="1 2">
    <name type="scientific">Marchantia polymorpha subsp. ruderalis</name>
    <dbReference type="NCBI Taxonomy" id="1480154"/>
    <lineage>
        <taxon>Eukaryota</taxon>
        <taxon>Viridiplantae</taxon>
        <taxon>Streptophyta</taxon>
        <taxon>Embryophyta</taxon>
        <taxon>Marchantiophyta</taxon>
        <taxon>Marchantiopsida</taxon>
        <taxon>Marchantiidae</taxon>
        <taxon>Marchantiales</taxon>
        <taxon>Marchantiaceae</taxon>
        <taxon>Marchantia</taxon>
    </lineage>
</organism>
<reference evidence="1" key="1">
    <citation type="submission" date="2016-03" db="EMBL/GenBank/DDBJ databases">
        <title>Mechanisms controlling the formation of the plant cell surface in tip-growing cells are functionally conserved among land plants.</title>
        <authorList>
            <person name="Honkanen S."/>
            <person name="Jones V.A."/>
            <person name="Morieri G."/>
            <person name="Champion C."/>
            <person name="Hetherington A.J."/>
            <person name="Kelly S."/>
            <person name="Saint-Marcoux D."/>
            <person name="Proust H."/>
            <person name="Prescott H."/>
            <person name="Dolan L."/>
        </authorList>
    </citation>
    <scope>NUCLEOTIDE SEQUENCE [LARGE SCALE GENOMIC DNA]</scope>
    <source>
        <tissue evidence="1">Whole gametophyte</tissue>
    </source>
</reference>
<comment type="caution">
    <text evidence="1">The sequence shown here is derived from an EMBL/GenBank/DDBJ whole genome shotgun (WGS) entry which is preliminary data.</text>
</comment>
<evidence type="ECO:0000313" key="1">
    <source>
        <dbReference type="EMBL" id="OAE21387.1"/>
    </source>
</evidence>
<gene>
    <name evidence="1" type="ORF">AXG93_3658s1090</name>
</gene>
<keyword evidence="2" id="KW-1185">Reference proteome</keyword>
<accession>A0A176VLE4</accession>
<name>A0A176VLE4_MARPO</name>